<gene>
    <name evidence="1" type="ORF">KCQ71_10095</name>
</gene>
<reference evidence="1 2" key="1">
    <citation type="submission" date="2021-04" db="EMBL/GenBank/DDBJ databases">
        <title>Ruania sp. nov., isolated from sandy soil of mangrove forest.</title>
        <authorList>
            <person name="Ge X."/>
            <person name="Huang R."/>
            <person name="Liu W."/>
        </authorList>
    </citation>
    <scope>NUCLEOTIDE SEQUENCE [LARGE SCALE GENOMIC DNA]</scope>
    <source>
        <strain evidence="1 2">N2-46</strain>
    </source>
</reference>
<evidence type="ECO:0000313" key="1">
    <source>
        <dbReference type="EMBL" id="MBZ2196504.1"/>
    </source>
</evidence>
<proteinExistence type="predicted"/>
<keyword evidence="2" id="KW-1185">Reference proteome</keyword>
<name>A0ABS7S825_9MICO</name>
<dbReference type="RefSeq" id="WP_223405421.1">
    <property type="nucleotide sequence ID" value="NZ_JAGSHT010000010.1"/>
</dbReference>
<sequence length="217" mass="22617">MADLLLVVAIAVPVLIGVAIVVAVASSQRKVGGSVAVDREQSVGGWLVASGWQAGPTEGAQFPPALRAEAAVPQRCALNASGTVDGVPVTVQLWSAQYRRKTNPWRHSLFLSLVMAGAPAQVPHAALADANQSPWVLMHLTPPLAQTRMQRKLGLLTWNVDDGLAARLAPFAGALAGTGAWLILNQGLVAVAGHDQPTPSELESRTRLAAAVARALN</sequence>
<dbReference type="Proteomes" id="UP000826651">
    <property type="component" value="Unassembled WGS sequence"/>
</dbReference>
<comment type="caution">
    <text evidence="1">The sequence shown here is derived from an EMBL/GenBank/DDBJ whole genome shotgun (WGS) entry which is preliminary data.</text>
</comment>
<organism evidence="1 2">
    <name type="scientific">Occultella gossypii</name>
    <dbReference type="NCBI Taxonomy" id="2800820"/>
    <lineage>
        <taxon>Bacteria</taxon>
        <taxon>Bacillati</taxon>
        <taxon>Actinomycetota</taxon>
        <taxon>Actinomycetes</taxon>
        <taxon>Micrococcales</taxon>
        <taxon>Ruaniaceae</taxon>
        <taxon>Occultella</taxon>
    </lineage>
</organism>
<evidence type="ECO:0000313" key="2">
    <source>
        <dbReference type="Proteomes" id="UP000826651"/>
    </source>
</evidence>
<accession>A0ABS7S825</accession>
<protein>
    <submittedName>
        <fullName evidence="1">Uncharacterized protein</fullName>
    </submittedName>
</protein>
<dbReference type="EMBL" id="JAGSHT010000010">
    <property type="protein sequence ID" value="MBZ2196504.1"/>
    <property type="molecule type" value="Genomic_DNA"/>
</dbReference>